<evidence type="ECO:0000313" key="4">
    <source>
        <dbReference type="Proteomes" id="UP000251993"/>
    </source>
</evidence>
<dbReference type="AlphaFoldDB" id="A0A344TGL8"/>
<name>A0A344TGL8_9BACT</name>
<protein>
    <recommendedName>
        <fullName evidence="2">Signal transduction histidine kinase internal region domain-containing protein</fullName>
    </recommendedName>
</protein>
<evidence type="ECO:0000259" key="2">
    <source>
        <dbReference type="Pfam" id="PF06580"/>
    </source>
</evidence>
<dbReference type="OrthoDB" id="927174at2"/>
<gene>
    <name evidence="3" type="ORF">DR864_08590</name>
</gene>
<evidence type="ECO:0000313" key="3">
    <source>
        <dbReference type="EMBL" id="AXE17789.1"/>
    </source>
</evidence>
<sequence>MKPTPKIESTPTEIPAQEAGEKSAYDSDHSEVKYQNLVSQLNPHFLFNSLATLESLIYSDQRLAVKFLSQLTRVYRYVLTTRHTKLVTLGEELCFIKDYADLLQTRFGKGLEVCLTVPETYYSFQIVPTTLQILIENATRHNLTDPDSPLLVTIKIENQRLIIENNLQIKRTLEVQNRQGLSSLRNLYAYFSETALEIQQTPEFFRIVLPLL</sequence>
<dbReference type="GO" id="GO:0000155">
    <property type="term" value="F:phosphorelay sensor kinase activity"/>
    <property type="evidence" value="ECO:0007669"/>
    <property type="project" value="InterPro"/>
</dbReference>
<feature type="region of interest" description="Disordered" evidence="1">
    <location>
        <begin position="1"/>
        <end position="22"/>
    </location>
</feature>
<dbReference type="PANTHER" id="PTHR34220:SF7">
    <property type="entry name" value="SENSOR HISTIDINE KINASE YPDA"/>
    <property type="match status" value="1"/>
</dbReference>
<keyword evidence="4" id="KW-1185">Reference proteome</keyword>
<dbReference type="Pfam" id="PF06580">
    <property type="entry name" value="His_kinase"/>
    <property type="match status" value="1"/>
</dbReference>
<dbReference type="PANTHER" id="PTHR34220">
    <property type="entry name" value="SENSOR HISTIDINE KINASE YPDA"/>
    <property type="match status" value="1"/>
</dbReference>
<organism evidence="3 4">
    <name type="scientific">Runella rosea</name>
    <dbReference type="NCBI Taxonomy" id="2259595"/>
    <lineage>
        <taxon>Bacteria</taxon>
        <taxon>Pseudomonadati</taxon>
        <taxon>Bacteroidota</taxon>
        <taxon>Cytophagia</taxon>
        <taxon>Cytophagales</taxon>
        <taxon>Spirosomataceae</taxon>
        <taxon>Runella</taxon>
    </lineage>
</organism>
<dbReference type="InterPro" id="IPR010559">
    <property type="entry name" value="Sig_transdc_His_kin_internal"/>
</dbReference>
<dbReference type="KEGG" id="run:DR864_08590"/>
<dbReference type="InterPro" id="IPR050640">
    <property type="entry name" value="Bact_2-comp_sensor_kinase"/>
</dbReference>
<proteinExistence type="predicted"/>
<dbReference type="Proteomes" id="UP000251993">
    <property type="component" value="Chromosome"/>
</dbReference>
<evidence type="ECO:0000256" key="1">
    <source>
        <dbReference type="SAM" id="MobiDB-lite"/>
    </source>
</evidence>
<dbReference type="EMBL" id="CP030850">
    <property type="protein sequence ID" value="AXE17789.1"/>
    <property type="molecule type" value="Genomic_DNA"/>
</dbReference>
<feature type="domain" description="Signal transduction histidine kinase internal region" evidence="2">
    <location>
        <begin position="33"/>
        <end position="109"/>
    </location>
</feature>
<dbReference type="RefSeq" id="WP_114066574.1">
    <property type="nucleotide sequence ID" value="NZ_CP030850.1"/>
</dbReference>
<accession>A0A344TGL8</accession>
<dbReference type="GO" id="GO:0016020">
    <property type="term" value="C:membrane"/>
    <property type="evidence" value="ECO:0007669"/>
    <property type="project" value="InterPro"/>
</dbReference>
<reference evidence="3 4" key="1">
    <citation type="submission" date="2018-07" db="EMBL/GenBank/DDBJ databases">
        <title>Genome sequencing of Runella.</title>
        <authorList>
            <person name="Baek M.-G."/>
            <person name="Yi H."/>
        </authorList>
    </citation>
    <scope>NUCLEOTIDE SEQUENCE [LARGE SCALE GENOMIC DNA]</scope>
    <source>
        <strain evidence="3 4">HYN0085</strain>
    </source>
</reference>